<keyword evidence="3" id="KW-1185">Reference proteome</keyword>
<dbReference type="SUPFAM" id="SSF54695">
    <property type="entry name" value="POZ domain"/>
    <property type="match status" value="1"/>
</dbReference>
<dbReference type="InterPro" id="IPR011333">
    <property type="entry name" value="SKP1/BTB/POZ_sf"/>
</dbReference>
<name>A0AAV9WS21_9PEZI</name>
<organism evidence="2 3">
    <name type="scientific">Orbilia ellipsospora</name>
    <dbReference type="NCBI Taxonomy" id="2528407"/>
    <lineage>
        <taxon>Eukaryota</taxon>
        <taxon>Fungi</taxon>
        <taxon>Dikarya</taxon>
        <taxon>Ascomycota</taxon>
        <taxon>Pezizomycotina</taxon>
        <taxon>Orbiliomycetes</taxon>
        <taxon>Orbiliales</taxon>
        <taxon>Orbiliaceae</taxon>
        <taxon>Orbilia</taxon>
    </lineage>
</organism>
<dbReference type="Proteomes" id="UP001365542">
    <property type="component" value="Unassembled WGS sequence"/>
</dbReference>
<feature type="domain" description="BTB" evidence="1">
    <location>
        <begin position="45"/>
        <end position="118"/>
    </location>
</feature>
<dbReference type="Gene3D" id="3.30.710.10">
    <property type="entry name" value="Potassium Channel Kv1.1, Chain A"/>
    <property type="match status" value="1"/>
</dbReference>
<comment type="caution">
    <text evidence="2">The sequence shown here is derived from an EMBL/GenBank/DDBJ whole genome shotgun (WGS) entry which is preliminary data.</text>
</comment>
<protein>
    <recommendedName>
        <fullName evidence="1">BTB domain-containing protein</fullName>
    </recommendedName>
</protein>
<evidence type="ECO:0000313" key="2">
    <source>
        <dbReference type="EMBL" id="KAK6524095.1"/>
    </source>
</evidence>
<accession>A0AAV9WS21</accession>
<sequence>MSDAVKEFAALKKAYPQMPNISFIQDQVSKLNIYTSSMEDDVKFSDLEVHVGSGQDFKIYKMHRVIVALQSEYFAGQVSQTRWTPGSHIDRVFLEDVEPKDFDRIYAWFYQGQDIFKPTDGLEPLYIVYDLASFLGIPILKKHVIRLISSPEYQQTFTTGTTIDLRRIVGFFNLVYAHSTESERATDLKKMLQNLLQALTVDVVMAICKQSAWMDKMFEAALLEELKVTGLVCKA</sequence>
<proteinExistence type="predicted"/>
<evidence type="ECO:0000259" key="1">
    <source>
        <dbReference type="PROSITE" id="PS50097"/>
    </source>
</evidence>
<evidence type="ECO:0000313" key="3">
    <source>
        <dbReference type="Proteomes" id="UP001365542"/>
    </source>
</evidence>
<gene>
    <name evidence="2" type="ORF">TWF694_005758</name>
</gene>
<dbReference type="SMART" id="SM00225">
    <property type="entry name" value="BTB"/>
    <property type="match status" value="1"/>
</dbReference>
<dbReference type="InterPro" id="IPR000210">
    <property type="entry name" value="BTB/POZ_dom"/>
</dbReference>
<reference evidence="2 3" key="1">
    <citation type="submission" date="2019-10" db="EMBL/GenBank/DDBJ databases">
        <authorList>
            <person name="Palmer J.M."/>
        </authorList>
    </citation>
    <scope>NUCLEOTIDE SEQUENCE [LARGE SCALE GENOMIC DNA]</scope>
    <source>
        <strain evidence="2 3">TWF694</strain>
    </source>
</reference>
<dbReference type="Pfam" id="PF00651">
    <property type="entry name" value="BTB"/>
    <property type="match status" value="1"/>
</dbReference>
<dbReference type="AlphaFoldDB" id="A0AAV9WS21"/>
<dbReference type="PROSITE" id="PS50097">
    <property type="entry name" value="BTB"/>
    <property type="match status" value="1"/>
</dbReference>
<dbReference type="EMBL" id="JAVHJO010000018">
    <property type="protein sequence ID" value="KAK6524095.1"/>
    <property type="molecule type" value="Genomic_DNA"/>
</dbReference>